<dbReference type="EMBL" id="QHHQ01000010">
    <property type="protein sequence ID" value="RAH96997.1"/>
    <property type="molecule type" value="Genomic_DNA"/>
</dbReference>
<organism evidence="9 10">
    <name type="scientific">Acuticoccus sediminis</name>
    <dbReference type="NCBI Taxonomy" id="2184697"/>
    <lineage>
        <taxon>Bacteria</taxon>
        <taxon>Pseudomonadati</taxon>
        <taxon>Pseudomonadota</taxon>
        <taxon>Alphaproteobacteria</taxon>
        <taxon>Hyphomicrobiales</taxon>
        <taxon>Amorphaceae</taxon>
        <taxon>Acuticoccus</taxon>
    </lineage>
</organism>
<evidence type="ECO:0000313" key="10">
    <source>
        <dbReference type="Proteomes" id="UP000249590"/>
    </source>
</evidence>
<evidence type="ECO:0000256" key="2">
    <source>
        <dbReference type="ARBA" id="ARBA00021310"/>
    </source>
</evidence>
<keyword evidence="5 7" id="KW-0234">DNA repair</keyword>
<dbReference type="Proteomes" id="UP000249590">
    <property type="component" value="Unassembled WGS sequence"/>
</dbReference>
<evidence type="ECO:0000256" key="6">
    <source>
        <dbReference type="ARBA" id="ARBA00033409"/>
    </source>
</evidence>
<dbReference type="GO" id="GO:0006310">
    <property type="term" value="P:DNA recombination"/>
    <property type="evidence" value="ECO:0007669"/>
    <property type="project" value="UniProtKB-UniRule"/>
</dbReference>
<dbReference type="InterPro" id="IPR012340">
    <property type="entry name" value="NA-bd_OB-fold"/>
</dbReference>
<keyword evidence="4 7" id="KW-0233">DNA recombination</keyword>
<evidence type="ECO:0000256" key="4">
    <source>
        <dbReference type="ARBA" id="ARBA00023172"/>
    </source>
</evidence>
<dbReference type="Pfam" id="PF11967">
    <property type="entry name" value="RecO_N"/>
    <property type="match status" value="1"/>
</dbReference>
<dbReference type="OrthoDB" id="9804792at2"/>
<dbReference type="GO" id="GO:0043590">
    <property type="term" value="C:bacterial nucleoid"/>
    <property type="evidence" value="ECO:0007669"/>
    <property type="project" value="TreeGrafter"/>
</dbReference>
<comment type="function">
    <text evidence="7">Involved in DNA repair and RecF pathway recombination.</text>
</comment>
<dbReference type="SUPFAM" id="SSF50249">
    <property type="entry name" value="Nucleic acid-binding proteins"/>
    <property type="match status" value="1"/>
</dbReference>
<dbReference type="InterPro" id="IPR003717">
    <property type="entry name" value="RecO"/>
</dbReference>
<dbReference type="GO" id="GO:0006302">
    <property type="term" value="P:double-strand break repair"/>
    <property type="evidence" value="ECO:0007669"/>
    <property type="project" value="TreeGrafter"/>
</dbReference>
<name>A0A8B2NL00_9HYPH</name>
<evidence type="ECO:0000313" key="9">
    <source>
        <dbReference type="EMBL" id="RAH96997.1"/>
    </source>
</evidence>
<evidence type="ECO:0000256" key="7">
    <source>
        <dbReference type="HAMAP-Rule" id="MF_00201"/>
    </source>
</evidence>
<dbReference type="Pfam" id="PF02565">
    <property type="entry name" value="RecO_C"/>
    <property type="match status" value="1"/>
</dbReference>
<dbReference type="InterPro" id="IPR042242">
    <property type="entry name" value="RecO_C"/>
</dbReference>
<dbReference type="AlphaFoldDB" id="A0A8B2NL00"/>
<sequence length="245" mass="26251">MEWKDEALILSARPLGESSKIIEVLTPNEGRASGLVRGARSKTMRALVQPGNRVEVTWRGRLEDQLGTFALELIEARAGLVMDSAWGAFGIGSIASLLAFLPERDPHPRLYAAANALIEAFALPRAAGEAGVRFELIVLDEFGFGLDLSHCAATGATEDLVYVSPRTGRAVGRGPGARYADRMLPLPAFLTSDALCDAATLADGFRLTGYFLAAHVAALANKPLPPERERFVRAVLRAVARADQA</sequence>
<evidence type="ECO:0000256" key="5">
    <source>
        <dbReference type="ARBA" id="ARBA00023204"/>
    </source>
</evidence>
<dbReference type="PANTHER" id="PTHR33991:SF1">
    <property type="entry name" value="DNA REPAIR PROTEIN RECO"/>
    <property type="match status" value="1"/>
</dbReference>
<evidence type="ECO:0000256" key="1">
    <source>
        <dbReference type="ARBA" id="ARBA00007452"/>
    </source>
</evidence>
<feature type="domain" description="DNA replication/recombination mediator RecO N-terminal" evidence="8">
    <location>
        <begin position="1"/>
        <end position="74"/>
    </location>
</feature>
<accession>A0A8B2NL00</accession>
<keyword evidence="3 7" id="KW-0227">DNA damage</keyword>
<dbReference type="InterPro" id="IPR022572">
    <property type="entry name" value="DNA_rep/recomb_RecO_N"/>
</dbReference>
<dbReference type="PANTHER" id="PTHR33991">
    <property type="entry name" value="DNA REPAIR PROTEIN RECO"/>
    <property type="match status" value="1"/>
</dbReference>
<gene>
    <name evidence="7" type="primary">recO</name>
    <name evidence="9" type="ORF">DLJ53_30440</name>
</gene>
<comment type="caution">
    <text evidence="9">The sequence shown here is derived from an EMBL/GenBank/DDBJ whole genome shotgun (WGS) entry which is preliminary data.</text>
</comment>
<evidence type="ECO:0000256" key="3">
    <source>
        <dbReference type="ARBA" id="ARBA00022763"/>
    </source>
</evidence>
<keyword evidence="10" id="KW-1185">Reference proteome</keyword>
<dbReference type="Gene3D" id="2.40.50.140">
    <property type="entry name" value="Nucleic acid-binding proteins"/>
    <property type="match status" value="1"/>
</dbReference>
<dbReference type="SUPFAM" id="SSF57863">
    <property type="entry name" value="ArfGap/RecO-like zinc finger"/>
    <property type="match status" value="1"/>
</dbReference>
<comment type="similarity">
    <text evidence="1 7">Belongs to the RecO family.</text>
</comment>
<dbReference type="InterPro" id="IPR037278">
    <property type="entry name" value="ARFGAP/RecO"/>
</dbReference>
<dbReference type="NCBIfam" id="TIGR00613">
    <property type="entry name" value="reco"/>
    <property type="match status" value="1"/>
</dbReference>
<reference evidence="9 10" key="1">
    <citation type="submission" date="2018-05" db="EMBL/GenBank/DDBJ databases">
        <title>Acuticoccus sediminis sp. nov., isolated from deep-sea sediment of Indian Ocean.</title>
        <authorList>
            <person name="Liu X."/>
            <person name="Lai Q."/>
            <person name="Du Y."/>
            <person name="Sun F."/>
            <person name="Zhang X."/>
            <person name="Wang S."/>
            <person name="Shao Z."/>
        </authorList>
    </citation>
    <scope>NUCLEOTIDE SEQUENCE [LARGE SCALE GENOMIC DNA]</scope>
    <source>
        <strain evidence="9 10">PTG4-2</strain>
    </source>
</reference>
<dbReference type="RefSeq" id="WP_111352105.1">
    <property type="nucleotide sequence ID" value="NZ_JAIWKD010000010.1"/>
</dbReference>
<protein>
    <recommendedName>
        <fullName evidence="2 7">DNA repair protein RecO</fullName>
    </recommendedName>
    <alternativeName>
        <fullName evidence="6 7">Recombination protein O</fullName>
    </alternativeName>
</protein>
<evidence type="ECO:0000259" key="8">
    <source>
        <dbReference type="Pfam" id="PF11967"/>
    </source>
</evidence>
<dbReference type="HAMAP" id="MF_00201">
    <property type="entry name" value="RecO"/>
    <property type="match status" value="1"/>
</dbReference>
<dbReference type="Gene3D" id="1.20.1440.120">
    <property type="entry name" value="Recombination protein O, C-terminal domain"/>
    <property type="match status" value="1"/>
</dbReference>
<proteinExistence type="inferred from homology"/>